<dbReference type="SUPFAM" id="SSF52980">
    <property type="entry name" value="Restriction endonuclease-like"/>
    <property type="match status" value="1"/>
</dbReference>
<dbReference type="Pfam" id="PF04471">
    <property type="entry name" value="Mrr_cat"/>
    <property type="match status" value="1"/>
</dbReference>
<keyword evidence="1" id="KW-0812">Transmembrane</keyword>
<keyword evidence="3" id="KW-0255">Endonuclease</keyword>
<feature type="domain" description="Restriction endonuclease type IV Mrr" evidence="2">
    <location>
        <begin position="1"/>
        <end position="99"/>
    </location>
</feature>
<proteinExistence type="predicted"/>
<dbReference type="InterPro" id="IPR011856">
    <property type="entry name" value="tRNA_endonuc-like_dom_sf"/>
</dbReference>
<organism evidence="3 4">
    <name type="scientific">[Ruminococcus] torques</name>
    <dbReference type="NCBI Taxonomy" id="33039"/>
    <lineage>
        <taxon>Bacteria</taxon>
        <taxon>Bacillati</taxon>
        <taxon>Bacillota</taxon>
        <taxon>Clostridia</taxon>
        <taxon>Lachnospirales</taxon>
        <taxon>Lachnospiraceae</taxon>
        <taxon>Mediterraneibacter</taxon>
    </lineage>
</organism>
<dbReference type="InterPro" id="IPR052906">
    <property type="entry name" value="Type_IV_Methyl-Rstrct_Enzyme"/>
</dbReference>
<dbReference type="InterPro" id="IPR007560">
    <property type="entry name" value="Restrct_endonuc_IV_Mrr"/>
</dbReference>
<keyword evidence="3" id="KW-0540">Nuclease</keyword>
<dbReference type="OrthoDB" id="9797274at2"/>
<gene>
    <name evidence="3" type="ORF">ERS852502_01835</name>
</gene>
<protein>
    <submittedName>
        <fullName evidence="3">Restriction endonuclease</fullName>
    </submittedName>
</protein>
<dbReference type="AlphaFoldDB" id="A0A173RRQ0"/>
<keyword evidence="1" id="KW-1133">Transmembrane helix</keyword>
<dbReference type="PANTHER" id="PTHR30015">
    <property type="entry name" value="MRR RESTRICTION SYSTEM PROTEIN"/>
    <property type="match status" value="1"/>
</dbReference>
<keyword evidence="1" id="KW-0472">Membrane</keyword>
<feature type="transmembrane region" description="Helical" evidence="1">
    <location>
        <begin position="137"/>
        <end position="158"/>
    </location>
</feature>
<dbReference type="GO" id="GO:0009307">
    <property type="term" value="P:DNA restriction-modification system"/>
    <property type="evidence" value="ECO:0007669"/>
    <property type="project" value="InterPro"/>
</dbReference>
<dbReference type="InterPro" id="IPR011335">
    <property type="entry name" value="Restrct_endonuc-II-like"/>
</dbReference>
<reference evidence="3 4" key="1">
    <citation type="submission" date="2015-09" db="EMBL/GenBank/DDBJ databases">
        <authorList>
            <consortium name="Pathogen Informatics"/>
        </authorList>
    </citation>
    <scope>NUCLEOTIDE SEQUENCE [LARGE SCALE GENOMIC DNA]</scope>
    <source>
        <strain evidence="3 4">2789STDY5834889</strain>
    </source>
</reference>
<evidence type="ECO:0000313" key="4">
    <source>
        <dbReference type="Proteomes" id="UP000078383"/>
    </source>
</evidence>
<accession>A0A173RRQ0</accession>
<dbReference type="GO" id="GO:0015666">
    <property type="term" value="F:restriction endodeoxyribonuclease activity"/>
    <property type="evidence" value="ECO:0007669"/>
    <property type="project" value="TreeGrafter"/>
</dbReference>
<feature type="transmembrane region" description="Helical" evidence="1">
    <location>
        <begin position="197"/>
        <end position="217"/>
    </location>
</feature>
<evidence type="ECO:0000256" key="1">
    <source>
        <dbReference type="SAM" id="Phobius"/>
    </source>
</evidence>
<feature type="transmembrane region" description="Helical" evidence="1">
    <location>
        <begin position="165"/>
        <end position="185"/>
    </location>
</feature>
<dbReference type="GO" id="GO:0003677">
    <property type="term" value="F:DNA binding"/>
    <property type="evidence" value="ECO:0007669"/>
    <property type="project" value="InterPro"/>
</dbReference>
<feature type="transmembrane region" description="Helical" evidence="1">
    <location>
        <begin position="110"/>
        <end position="131"/>
    </location>
</feature>
<name>A0A173RRQ0_9FIRM</name>
<evidence type="ECO:0000259" key="2">
    <source>
        <dbReference type="Pfam" id="PF04471"/>
    </source>
</evidence>
<dbReference type="Gene3D" id="3.40.1350.10">
    <property type="match status" value="1"/>
</dbReference>
<dbReference type="Proteomes" id="UP000078383">
    <property type="component" value="Unassembled WGS sequence"/>
</dbReference>
<dbReference type="PANTHER" id="PTHR30015:SF6">
    <property type="entry name" value="SLL1429 PROTEIN"/>
    <property type="match status" value="1"/>
</dbReference>
<dbReference type="RefSeq" id="WP_055160559.1">
    <property type="nucleotide sequence ID" value="NZ_CZBX01000008.1"/>
</dbReference>
<sequence>MDGYQFEEQCAIILKRKHFSKIEVTKSSGDQGVDIIAYKHRKKYGIQCKYYTYPVGNKAVQEAYAGANFYDCDKVIVMTNTTFTRSAIELAEKLDVELWPDCPVTPFYSLLFKIMGLLNLLLFLYAILTLFSAKYDFIHLPVSLDTISLVALLTASALGIFGWKYLLCNLITAGAFLFLAFHVVLSPVSLATDYTHTQLLSLIPAVVYMLHAGWLKLEKMKK</sequence>
<keyword evidence="3" id="KW-0378">Hydrolase</keyword>
<dbReference type="EMBL" id="CZBX01000008">
    <property type="protein sequence ID" value="CUQ88795.1"/>
    <property type="molecule type" value="Genomic_DNA"/>
</dbReference>
<evidence type="ECO:0000313" key="3">
    <source>
        <dbReference type="EMBL" id="CUQ88795.1"/>
    </source>
</evidence>